<dbReference type="InterPro" id="IPR011527">
    <property type="entry name" value="ABC1_TM_dom"/>
</dbReference>
<evidence type="ECO:0000256" key="8">
    <source>
        <dbReference type="ARBA" id="ARBA00023136"/>
    </source>
</evidence>
<dbReference type="PROSITE" id="PS50929">
    <property type="entry name" value="ABC_TM1F"/>
    <property type="match status" value="2"/>
</dbReference>
<feature type="transmembrane region" description="Helical" evidence="9">
    <location>
        <begin position="701"/>
        <end position="726"/>
    </location>
</feature>
<dbReference type="PANTHER" id="PTHR24223:SF456">
    <property type="entry name" value="MULTIDRUG RESISTANCE-ASSOCIATED PROTEIN LETHAL(2)03659"/>
    <property type="match status" value="1"/>
</dbReference>
<keyword evidence="7 9" id="KW-1133">Transmembrane helix</keyword>
<dbReference type="InterPro" id="IPR027417">
    <property type="entry name" value="P-loop_NTPase"/>
</dbReference>
<keyword evidence="4 9" id="KW-0812">Transmembrane</keyword>
<keyword evidence="14" id="KW-1185">Reference proteome</keyword>
<proteinExistence type="inferred from homology"/>
<feature type="transmembrane region" description="Helical" evidence="9">
    <location>
        <begin position="293"/>
        <end position="318"/>
    </location>
</feature>
<comment type="similarity">
    <text evidence="2">Belongs to the ABC transporter superfamily. ABCC family. Conjugate transporter (TC 3.A.1.208) subfamily.</text>
</comment>
<dbReference type="InterPro" id="IPR036640">
    <property type="entry name" value="ABC1_TM_sf"/>
</dbReference>
<evidence type="ECO:0000259" key="11">
    <source>
        <dbReference type="PROSITE" id="PS50893"/>
    </source>
</evidence>
<feature type="transmembrane region" description="Helical" evidence="9">
    <location>
        <begin position="916"/>
        <end position="936"/>
    </location>
</feature>
<dbReference type="EMBL" id="OZ019908">
    <property type="protein sequence ID" value="CAK9207695.1"/>
    <property type="molecule type" value="Genomic_DNA"/>
</dbReference>
<evidence type="ECO:0000313" key="13">
    <source>
        <dbReference type="EMBL" id="CAK9207695.1"/>
    </source>
</evidence>
<protein>
    <submittedName>
        <fullName evidence="13">Uncharacterized protein</fullName>
    </submittedName>
</protein>
<dbReference type="Proteomes" id="UP001497512">
    <property type="component" value="Chromosome 16"/>
</dbReference>
<evidence type="ECO:0000256" key="3">
    <source>
        <dbReference type="ARBA" id="ARBA00022448"/>
    </source>
</evidence>
<evidence type="ECO:0000313" key="14">
    <source>
        <dbReference type="Proteomes" id="UP001497512"/>
    </source>
</evidence>
<feature type="domain" description="ABC transmembrane type-1" evidence="12">
    <location>
        <begin position="702"/>
        <end position="944"/>
    </location>
</feature>
<feature type="transmembrane region" description="Helical" evidence="9">
    <location>
        <begin position="774"/>
        <end position="795"/>
    </location>
</feature>
<dbReference type="CDD" id="cd03244">
    <property type="entry name" value="ABCC_MRP_domain2"/>
    <property type="match status" value="1"/>
</dbReference>
<keyword evidence="3" id="KW-0813">Transport</keyword>
<dbReference type="Gene3D" id="1.20.1560.10">
    <property type="entry name" value="ABC transporter type 1, transmembrane domain"/>
    <property type="match status" value="2"/>
</dbReference>
<feature type="transmembrane region" description="Helical" evidence="9">
    <location>
        <begin position="801"/>
        <end position="820"/>
    </location>
</feature>
<dbReference type="CDD" id="cd18579">
    <property type="entry name" value="ABC_6TM_ABCC_D1"/>
    <property type="match status" value="1"/>
</dbReference>
<sequence length="1284" mass="142419">MSLLLFFASFTSSIFQYWWPAQTTHPFPLIIPRSLGARFWLGGLFKIGSDAAQFVGPVFLSFLLEAMQNREPVWKGYMYATCIFVGLMLGVLCEGHYFQNVMRVGFRIRSTLVAAVFRKSLCLTQAGRKAFTAGKITNIMTTDVDALQQICQHAHALWSAPIRIVVPISILYRQLGIASVFASIVLLGMFPVQAYIIRQLRNLRKEGLQLTDKRIGLMNEFLSAMDIVKCYAWEKSVKAKVLNVRDDEISWFRKAQLLAAVNSFFVNAVPVLVTVVGFGSYTMLGGILTPAKAFTSLSLFAVLRFPLFMFPTLLTAAINANVSLKRLQELLLAEEHMLQENPPLESGVSAISIKNGTFSWEPNAGHPTLSNINLEIEAGSLVAIVGSTGEGKTSIVSAFLGEIPAISGSQATLRGKVAYVPQVSWIFNATVRDNILFGSSYDPDRYNRAIHASALRQDLTFFPSGDLTEIGERGVNISGGQKQRVSIARAIYANADVFLFDDPLSALDMHVAHEVFDRCLRQELRGKTRVLVTNQLHFLSHVDKIVLVHQGEIKEQGTYDELLISGSLFKELMEKAGMTENTVSEDADARAEAKDVDGAMERDMEIELAPSLKLRLSSKNDAKERVKEKSSKALLIKEEERETGLISCKVLSRYMMALGGAWVIGVLFLCYGMVEVMRLSTSGCLSIWTDRTRPKSHGPLYYLYVYAVLSFCQIFITLGNSLWLVFSSLAAAQRLHNGMLEAMLRAPMSFFHSNPIGRIINHFAKDTGDIDQDVAVSAGMVLTSIFQLISTFLLIGFVNTISLWAILPLLVAFYYAYVYFQSTAREVKRLDSITRSPVYAQFAEALNGLASIRAYKVYDRIAKMNGKTMDTNSRFTLVNISSYRWLSMRLQFLGALMIWIVGTLAVLGNAKASDPAAFAPLMGLLLSYAFSITQLMTNALRLASTAENSLNAVERVGNYMDVTPEAPLVIEDHRPPPGWPSAGVIEFKNVVMRYRPELPPVLHGLSVEIRSMEKVGIVGRTGAGKSSMINTLFRIVEVEQGHILIDGLDIGKMGLSDLRENLGIIPQTPVLFSGSIRFNLDPFSEHSDPDLWESLDRAHLKDVVQRNSLGLEAEVSEGGENYSVGQRQLLSLARALLRKSKVLVLDEATAAVDVGTDALIQKTVREEFKPYTMLTIAHRLNTIIDSDRILVLDAGQVMEMDTPQQLLLKQDGIFSSMVQSTGAANSQYLYQIVMSNFDTEIEKEVCNGHEENMASDDSHDDEQKVVPKGWMIHETALVKTQKGP</sequence>
<evidence type="ECO:0000256" key="6">
    <source>
        <dbReference type="ARBA" id="ARBA00022840"/>
    </source>
</evidence>
<dbReference type="Pfam" id="PF00005">
    <property type="entry name" value="ABC_tran"/>
    <property type="match status" value="2"/>
</dbReference>
<dbReference type="SUPFAM" id="SSF90123">
    <property type="entry name" value="ABC transporter transmembrane region"/>
    <property type="match status" value="2"/>
</dbReference>
<dbReference type="InterPro" id="IPR044746">
    <property type="entry name" value="ABCC_6TM_D1"/>
</dbReference>
<feature type="domain" description="ABC transmembrane type-1" evidence="12">
    <location>
        <begin position="40"/>
        <end position="319"/>
    </location>
</feature>
<gene>
    <name evidence="13" type="ORF">CSSPTR1EN2_LOCUS8935</name>
</gene>
<keyword evidence="6" id="KW-0067">ATP-binding</keyword>
<evidence type="ECO:0000256" key="5">
    <source>
        <dbReference type="ARBA" id="ARBA00022741"/>
    </source>
</evidence>
<feature type="chain" id="PRO_5045510087" evidence="10">
    <location>
        <begin position="17"/>
        <end position="1284"/>
    </location>
</feature>
<feature type="transmembrane region" description="Helical" evidence="9">
    <location>
        <begin position="654"/>
        <end position="674"/>
    </location>
</feature>
<feature type="transmembrane region" description="Helical" evidence="9">
    <location>
        <begin position="175"/>
        <end position="197"/>
    </location>
</feature>
<evidence type="ECO:0000259" key="12">
    <source>
        <dbReference type="PROSITE" id="PS50929"/>
    </source>
</evidence>
<evidence type="ECO:0000256" key="4">
    <source>
        <dbReference type="ARBA" id="ARBA00022692"/>
    </source>
</evidence>
<dbReference type="CDD" id="cd18580">
    <property type="entry name" value="ABC_6TM_ABCC_D2"/>
    <property type="match status" value="1"/>
</dbReference>
<keyword evidence="5" id="KW-0547">Nucleotide-binding</keyword>
<dbReference type="InterPro" id="IPR050173">
    <property type="entry name" value="ABC_transporter_C-like"/>
</dbReference>
<feature type="transmembrane region" description="Helical" evidence="9">
    <location>
        <begin position="890"/>
        <end position="910"/>
    </location>
</feature>
<dbReference type="InterPro" id="IPR003593">
    <property type="entry name" value="AAA+_ATPase"/>
</dbReference>
<dbReference type="PROSITE" id="PS00211">
    <property type="entry name" value="ABC_TRANSPORTER_1"/>
    <property type="match status" value="2"/>
</dbReference>
<feature type="transmembrane region" description="Helical" evidence="9">
    <location>
        <begin position="76"/>
        <end position="98"/>
    </location>
</feature>
<evidence type="ECO:0000256" key="10">
    <source>
        <dbReference type="SAM" id="SignalP"/>
    </source>
</evidence>
<dbReference type="InterPro" id="IPR044726">
    <property type="entry name" value="ABCC_6TM_D2"/>
</dbReference>
<feature type="transmembrane region" description="Helical" evidence="9">
    <location>
        <begin position="39"/>
        <end position="64"/>
    </location>
</feature>
<feature type="transmembrane region" description="Helical" evidence="9">
    <location>
        <begin position="257"/>
        <end position="281"/>
    </location>
</feature>
<comment type="subcellular location">
    <subcellularLocation>
        <location evidence="1">Membrane</location>
        <topology evidence="1">Multi-pass membrane protein</topology>
    </subcellularLocation>
</comment>
<dbReference type="InterPro" id="IPR017871">
    <property type="entry name" value="ABC_transporter-like_CS"/>
</dbReference>
<dbReference type="PROSITE" id="PS50893">
    <property type="entry name" value="ABC_TRANSPORTER_2"/>
    <property type="match status" value="2"/>
</dbReference>
<keyword evidence="10" id="KW-0732">Signal</keyword>
<evidence type="ECO:0000256" key="1">
    <source>
        <dbReference type="ARBA" id="ARBA00004141"/>
    </source>
</evidence>
<evidence type="ECO:0000256" key="9">
    <source>
        <dbReference type="SAM" id="Phobius"/>
    </source>
</evidence>
<dbReference type="Pfam" id="PF00664">
    <property type="entry name" value="ABC_membrane"/>
    <property type="match status" value="2"/>
</dbReference>
<organism evidence="13 14">
    <name type="scientific">Sphagnum troendelagicum</name>
    <dbReference type="NCBI Taxonomy" id="128251"/>
    <lineage>
        <taxon>Eukaryota</taxon>
        <taxon>Viridiplantae</taxon>
        <taxon>Streptophyta</taxon>
        <taxon>Embryophyta</taxon>
        <taxon>Bryophyta</taxon>
        <taxon>Sphagnophytina</taxon>
        <taxon>Sphagnopsida</taxon>
        <taxon>Sphagnales</taxon>
        <taxon>Sphagnaceae</taxon>
        <taxon>Sphagnum</taxon>
    </lineage>
</organism>
<dbReference type="CDD" id="cd03250">
    <property type="entry name" value="ABCC_MRP_domain1"/>
    <property type="match status" value="1"/>
</dbReference>
<feature type="signal peptide" evidence="10">
    <location>
        <begin position="1"/>
        <end position="16"/>
    </location>
</feature>
<dbReference type="Gene3D" id="3.40.50.300">
    <property type="entry name" value="P-loop containing nucleotide triphosphate hydrolases"/>
    <property type="match status" value="2"/>
</dbReference>
<name>A0ABP0TXM0_9BRYO</name>
<feature type="domain" description="ABC transporter" evidence="11">
    <location>
        <begin position="351"/>
        <end position="575"/>
    </location>
</feature>
<accession>A0ABP0TXM0</accession>
<dbReference type="PANTHER" id="PTHR24223">
    <property type="entry name" value="ATP-BINDING CASSETTE SUB-FAMILY C"/>
    <property type="match status" value="1"/>
</dbReference>
<dbReference type="InterPro" id="IPR003439">
    <property type="entry name" value="ABC_transporter-like_ATP-bd"/>
</dbReference>
<keyword evidence="8 9" id="KW-0472">Membrane</keyword>
<dbReference type="SMART" id="SM00382">
    <property type="entry name" value="AAA"/>
    <property type="match status" value="2"/>
</dbReference>
<feature type="domain" description="ABC transporter" evidence="11">
    <location>
        <begin position="985"/>
        <end position="1219"/>
    </location>
</feature>
<dbReference type="SUPFAM" id="SSF52540">
    <property type="entry name" value="P-loop containing nucleoside triphosphate hydrolases"/>
    <property type="match status" value="2"/>
</dbReference>
<evidence type="ECO:0000256" key="2">
    <source>
        <dbReference type="ARBA" id="ARBA00009726"/>
    </source>
</evidence>
<reference evidence="13" key="1">
    <citation type="submission" date="2024-02" db="EMBL/GenBank/DDBJ databases">
        <authorList>
            <consortium name="ELIXIR-Norway"/>
            <consortium name="Elixir Norway"/>
        </authorList>
    </citation>
    <scope>NUCLEOTIDE SEQUENCE</scope>
</reference>
<evidence type="ECO:0000256" key="7">
    <source>
        <dbReference type="ARBA" id="ARBA00022989"/>
    </source>
</evidence>